<reference evidence="14" key="1">
    <citation type="journal article" date="2019" name="Int. J. Syst. Evol. Microbiol.">
        <title>The Global Catalogue of Microorganisms (GCM) 10K type strain sequencing project: providing services to taxonomists for standard genome sequencing and annotation.</title>
        <authorList>
            <consortium name="The Broad Institute Genomics Platform"/>
            <consortium name="The Broad Institute Genome Sequencing Center for Infectious Disease"/>
            <person name="Wu L."/>
            <person name="Ma J."/>
        </authorList>
    </citation>
    <scope>NUCLEOTIDE SEQUENCE [LARGE SCALE GENOMIC DNA]</scope>
    <source>
        <strain evidence="14">CECT 8288</strain>
    </source>
</reference>
<keyword evidence="6 11" id="KW-0812">Transmembrane</keyword>
<evidence type="ECO:0000256" key="5">
    <source>
        <dbReference type="ARBA" id="ARBA00022519"/>
    </source>
</evidence>
<evidence type="ECO:0000256" key="7">
    <source>
        <dbReference type="ARBA" id="ARBA00022970"/>
    </source>
</evidence>
<dbReference type="PROSITE" id="PS50928">
    <property type="entry name" value="ABC_TM1"/>
    <property type="match status" value="1"/>
</dbReference>
<evidence type="ECO:0000256" key="3">
    <source>
        <dbReference type="ARBA" id="ARBA00022448"/>
    </source>
</evidence>
<dbReference type="PANTHER" id="PTHR30614">
    <property type="entry name" value="MEMBRANE COMPONENT OF AMINO ACID ABC TRANSPORTER"/>
    <property type="match status" value="1"/>
</dbReference>
<evidence type="ECO:0000256" key="2">
    <source>
        <dbReference type="ARBA" id="ARBA00010072"/>
    </source>
</evidence>
<sequence length="233" mass="26340">MFESIIEIFGNPETWAHYGDGLVKTVQLVVLSLIVGFVLAVPLAIMRASENKFISGPVWVFTYVFRGTPLLIQLYMIYYGVTLIEGIQESFWWEIFKRAFYPCLIAFSLNTAAYTTEIFRGAILATPRGEIEAAKAYGMGWGKRMARIILPSAFRRAIPAYSNEVIFMLHASAIASTVTIIDLTGAARDIYARYYSPFEAFIFVALIYLALTFCILGVFKQLEKRMLGHLQPR</sequence>
<evidence type="ECO:0000313" key="14">
    <source>
        <dbReference type="Proteomes" id="UP001595710"/>
    </source>
</evidence>
<dbReference type="InterPro" id="IPR010065">
    <property type="entry name" value="AA_ABC_transptr_permease_3TM"/>
</dbReference>
<dbReference type="Gene3D" id="1.10.3720.10">
    <property type="entry name" value="MetI-like"/>
    <property type="match status" value="1"/>
</dbReference>
<evidence type="ECO:0000256" key="1">
    <source>
        <dbReference type="ARBA" id="ARBA00004429"/>
    </source>
</evidence>
<feature type="transmembrane region" description="Helical" evidence="11">
    <location>
        <begin position="25"/>
        <end position="46"/>
    </location>
</feature>
<name>A0ABV7WMJ6_9GAMM</name>
<protein>
    <recommendedName>
        <fullName evidence="10">Arginine ABC transporter permease protein ArtM</fullName>
    </recommendedName>
</protein>
<feature type="transmembrane region" description="Helical" evidence="11">
    <location>
        <begin position="165"/>
        <end position="188"/>
    </location>
</feature>
<proteinExistence type="inferred from homology"/>
<keyword evidence="4" id="KW-1003">Cell membrane</keyword>
<keyword evidence="9 11" id="KW-0472">Membrane</keyword>
<comment type="caution">
    <text evidence="13">The sequence shown here is derived from an EMBL/GenBank/DDBJ whole genome shotgun (WGS) entry which is preliminary data.</text>
</comment>
<evidence type="ECO:0000259" key="12">
    <source>
        <dbReference type="PROSITE" id="PS50928"/>
    </source>
</evidence>
<keyword evidence="14" id="KW-1185">Reference proteome</keyword>
<evidence type="ECO:0000256" key="4">
    <source>
        <dbReference type="ARBA" id="ARBA00022475"/>
    </source>
</evidence>
<dbReference type="PANTHER" id="PTHR30614:SF10">
    <property type="entry name" value="ARGININE ABC TRANSPORTER PERMEASE PROTEIN ARTM"/>
    <property type="match status" value="1"/>
</dbReference>
<keyword evidence="7" id="KW-0029">Amino-acid transport</keyword>
<organism evidence="13 14">
    <name type="scientific">Reinekea marina</name>
    <dbReference type="NCBI Taxonomy" id="1310421"/>
    <lineage>
        <taxon>Bacteria</taxon>
        <taxon>Pseudomonadati</taxon>
        <taxon>Pseudomonadota</taxon>
        <taxon>Gammaproteobacteria</taxon>
        <taxon>Oceanospirillales</taxon>
        <taxon>Saccharospirillaceae</taxon>
        <taxon>Reinekea</taxon>
    </lineage>
</organism>
<dbReference type="RefSeq" id="WP_290282968.1">
    <property type="nucleotide sequence ID" value="NZ_JAUFQI010000001.1"/>
</dbReference>
<evidence type="ECO:0000256" key="8">
    <source>
        <dbReference type="ARBA" id="ARBA00022989"/>
    </source>
</evidence>
<evidence type="ECO:0000256" key="6">
    <source>
        <dbReference type="ARBA" id="ARBA00022692"/>
    </source>
</evidence>
<dbReference type="InterPro" id="IPR043429">
    <property type="entry name" value="ArtM/GltK/GlnP/TcyL/YhdX-like"/>
</dbReference>
<gene>
    <name evidence="13" type="ORF">ACFOND_00170</name>
</gene>
<dbReference type="NCBIfam" id="TIGR01726">
    <property type="entry name" value="HEQRo_perm_3TM"/>
    <property type="match status" value="1"/>
</dbReference>
<comment type="subcellular location">
    <subcellularLocation>
        <location evidence="1">Cell inner membrane</location>
        <topology evidence="1">Multi-pass membrane protein</topology>
    </subcellularLocation>
    <subcellularLocation>
        <location evidence="11">Cell membrane</location>
        <topology evidence="11">Multi-pass membrane protein</topology>
    </subcellularLocation>
</comment>
<dbReference type="Proteomes" id="UP001595710">
    <property type="component" value="Unassembled WGS sequence"/>
</dbReference>
<keyword evidence="8 11" id="KW-1133">Transmembrane helix</keyword>
<comment type="similarity">
    <text evidence="2">Belongs to the binding-protein-dependent transport system permease family. HisMQ subfamily.</text>
</comment>
<dbReference type="EMBL" id="JBHRYN010000002">
    <property type="protein sequence ID" value="MFC3700036.1"/>
    <property type="molecule type" value="Genomic_DNA"/>
</dbReference>
<dbReference type="InterPro" id="IPR000515">
    <property type="entry name" value="MetI-like"/>
</dbReference>
<dbReference type="CDD" id="cd06261">
    <property type="entry name" value="TM_PBP2"/>
    <property type="match status" value="1"/>
</dbReference>
<feature type="domain" description="ABC transmembrane type-1" evidence="12">
    <location>
        <begin position="22"/>
        <end position="219"/>
    </location>
</feature>
<feature type="transmembrane region" description="Helical" evidence="11">
    <location>
        <begin position="200"/>
        <end position="219"/>
    </location>
</feature>
<dbReference type="SUPFAM" id="SSF161098">
    <property type="entry name" value="MetI-like"/>
    <property type="match status" value="1"/>
</dbReference>
<evidence type="ECO:0000256" key="10">
    <source>
        <dbReference type="ARBA" id="ARBA00040319"/>
    </source>
</evidence>
<dbReference type="InterPro" id="IPR035906">
    <property type="entry name" value="MetI-like_sf"/>
</dbReference>
<accession>A0ABV7WMJ6</accession>
<keyword evidence="3 11" id="KW-0813">Transport</keyword>
<evidence type="ECO:0000256" key="11">
    <source>
        <dbReference type="RuleBase" id="RU363032"/>
    </source>
</evidence>
<evidence type="ECO:0000256" key="9">
    <source>
        <dbReference type="ARBA" id="ARBA00023136"/>
    </source>
</evidence>
<feature type="transmembrane region" description="Helical" evidence="11">
    <location>
        <begin position="58"/>
        <end position="79"/>
    </location>
</feature>
<evidence type="ECO:0000313" key="13">
    <source>
        <dbReference type="EMBL" id="MFC3700036.1"/>
    </source>
</evidence>
<keyword evidence="5" id="KW-0997">Cell inner membrane</keyword>
<dbReference type="Pfam" id="PF00528">
    <property type="entry name" value="BPD_transp_1"/>
    <property type="match status" value="1"/>
</dbReference>